<dbReference type="RefSeq" id="WP_013607172.1">
    <property type="nucleotide sequence ID" value="NC_015152.1"/>
</dbReference>
<dbReference type="Pfam" id="PF00278">
    <property type="entry name" value="Orn_DAP_Arg_deC"/>
    <property type="match status" value="1"/>
</dbReference>
<accession>F0RW36</accession>
<evidence type="ECO:0000256" key="10">
    <source>
        <dbReference type="ARBA" id="ARBA00047389"/>
    </source>
</evidence>
<dbReference type="PANTHER" id="PTHR43727">
    <property type="entry name" value="DIAMINOPIMELATE DECARBOXYLASE"/>
    <property type="match status" value="1"/>
</dbReference>
<evidence type="ECO:0000256" key="1">
    <source>
        <dbReference type="ARBA" id="ARBA00001933"/>
    </source>
</evidence>
<evidence type="ECO:0000256" key="8">
    <source>
        <dbReference type="ARBA" id="ARBA00025802"/>
    </source>
</evidence>
<dbReference type="Gene3D" id="2.40.37.10">
    <property type="entry name" value="Lyase, Ornithine Decarboxylase, Chain A, domain 1"/>
    <property type="match status" value="1"/>
</dbReference>
<keyword evidence="14" id="KW-1185">Reference proteome</keyword>
<dbReference type="GO" id="GO:0008836">
    <property type="term" value="F:diaminopimelate decarboxylase activity"/>
    <property type="evidence" value="ECO:0007669"/>
    <property type="project" value="TreeGrafter"/>
</dbReference>
<protein>
    <recommendedName>
        <fullName evidence="3">Carboxynorspermidine/carboxyspermidine decarboxylase</fullName>
        <ecNumber evidence="2">4.1.1.96</ecNumber>
    </recommendedName>
</protein>
<dbReference type="InterPro" id="IPR022643">
    <property type="entry name" value="De-COase2_C"/>
</dbReference>
<dbReference type="InterPro" id="IPR005730">
    <property type="entry name" value="Nsp_de-COase"/>
</dbReference>
<evidence type="ECO:0000256" key="4">
    <source>
        <dbReference type="ARBA" id="ARBA00022793"/>
    </source>
</evidence>
<dbReference type="PIRSF" id="PIRSF038941">
    <property type="entry name" value="NspC"/>
    <property type="match status" value="1"/>
</dbReference>
<dbReference type="SUPFAM" id="SSF51419">
    <property type="entry name" value="PLP-binding barrel"/>
    <property type="match status" value="1"/>
</dbReference>
<reference evidence="14" key="1">
    <citation type="submission" date="2011-02" db="EMBL/GenBank/DDBJ databases">
        <title>Complete sequence of Spirochaeta sp. Buddy.</title>
        <authorList>
            <person name="Lucas S."/>
            <person name="Copeland A."/>
            <person name="Lapidus A."/>
            <person name="Cheng J.-F."/>
            <person name="Goodwin L."/>
            <person name="Pitluck S."/>
            <person name="Zeytun A."/>
            <person name="Detter J.C."/>
            <person name="Han C."/>
            <person name="Tapia R."/>
            <person name="Land M."/>
            <person name="Hauser L."/>
            <person name="Kyrpides N."/>
            <person name="Ivanova N."/>
            <person name="Mikhailova N."/>
            <person name="Pagani I."/>
            <person name="Ritalahti K.M."/>
            <person name="Loeffler F.E."/>
            <person name="Woyke T."/>
        </authorList>
    </citation>
    <scope>NUCLEOTIDE SEQUENCE [LARGE SCALE GENOMIC DNA]</scope>
    <source>
        <strain evidence="14">ATCC BAA-1886 / DSM 22777 / Buddy</strain>
    </source>
</reference>
<comment type="similarity">
    <text evidence="8">Belongs to the Orn/Lys/Arg decarboxylase class-II family. NspC subfamily.</text>
</comment>
<keyword evidence="5" id="KW-0663">Pyridoxal phosphate</keyword>
<dbReference type="Gene3D" id="3.20.20.10">
    <property type="entry name" value="Alanine racemase"/>
    <property type="match status" value="1"/>
</dbReference>
<dbReference type="InterPro" id="IPR009006">
    <property type="entry name" value="Ala_racemase/Decarboxylase_C"/>
</dbReference>
<comment type="catalytic activity">
    <reaction evidence="9">
        <text>carboxyspermidine + H(+) = spermidine + CO2</text>
        <dbReference type="Rhea" id="RHEA:34095"/>
        <dbReference type="ChEBI" id="CHEBI:15378"/>
        <dbReference type="ChEBI" id="CHEBI:16526"/>
        <dbReference type="ChEBI" id="CHEBI:57834"/>
        <dbReference type="ChEBI" id="CHEBI:65072"/>
        <dbReference type="EC" id="4.1.1.96"/>
    </reaction>
</comment>
<evidence type="ECO:0000256" key="2">
    <source>
        <dbReference type="ARBA" id="ARBA00012259"/>
    </source>
</evidence>
<gene>
    <name evidence="13" type="ordered locus">SpiBuddy_1497</name>
</gene>
<dbReference type="STRING" id="158189.SpiBuddy_1497"/>
<dbReference type="EMBL" id="CP002541">
    <property type="protein sequence ID" value="ADY13322.1"/>
    <property type="molecule type" value="Genomic_DNA"/>
</dbReference>
<proteinExistence type="inferred from homology"/>
<dbReference type="Proteomes" id="UP000008466">
    <property type="component" value="Chromosome"/>
</dbReference>
<comment type="catalytic activity">
    <reaction evidence="10">
        <text>carboxynorspermidine + H(+) = norspermidine + CO2</text>
        <dbReference type="Rhea" id="RHEA:34099"/>
        <dbReference type="ChEBI" id="CHEBI:15378"/>
        <dbReference type="ChEBI" id="CHEBI:16526"/>
        <dbReference type="ChEBI" id="CHEBI:57920"/>
        <dbReference type="ChEBI" id="CHEBI:65070"/>
        <dbReference type="EC" id="4.1.1.96"/>
    </reaction>
</comment>
<name>F0RW36_SPHGB</name>
<evidence type="ECO:0000313" key="14">
    <source>
        <dbReference type="Proteomes" id="UP000008466"/>
    </source>
</evidence>
<dbReference type="PANTHER" id="PTHR43727:SF1">
    <property type="entry name" value="CARBOXYNORSPERMIDINE_CARBOXYSPERMIDINE DECARBOXYLASE"/>
    <property type="match status" value="1"/>
</dbReference>
<dbReference type="EC" id="4.1.1.96" evidence="2"/>
<dbReference type="HOGENOM" id="CLU_038560_0_0_12"/>
<dbReference type="eggNOG" id="COG0019">
    <property type="taxonomic scope" value="Bacteria"/>
</dbReference>
<dbReference type="CDD" id="cd06829">
    <property type="entry name" value="PLPDE_III_CANSDC"/>
    <property type="match status" value="1"/>
</dbReference>
<feature type="binding site" evidence="11">
    <location>
        <position position="274"/>
    </location>
    <ligand>
        <name>substrate</name>
    </ligand>
</feature>
<organism evidence="13 14">
    <name type="scientific">Sphaerochaeta globosa (strain ATCC BAA-1886 / DSM 22777 / Buddy)</name>
    <name type="common">Spirochaeta sp. (strain Buddy)</name>
    <dbReference type="NCBI Taxonomy" id="158189"/>
    <lineage>
        <taxon>Bacteria</taxon>
        <taxon>Pseudomonadati</taxon>
        <taxon>Spirochaetota</taxon>
        <taxon>Spirochaetia</taxon>
        <taxon>Spirochaetales</taxon>
        <taxon>Sphaerochaetaceae</taxon>
        <taxon>Sphaerochaeta</taxon>
    </lineage>
</organism>
<evidence type="ECO:0000256" key="9">
    <source>
        <dbReference type="ARBA" id="ARBA00047351"/>
    </source>
</evidence>
<dbReference type="OrthoDB" id="9804410at2"/>
<keyword evidence="6" id="KW-0745">Spermidine biosynthesis</keyword>
<dbReference type="SUPFAM" id="SSF50621">
    <property type="entry name" value="Alanine racemase C-terminal domain-like"/>
    <property type="match status" value="1"/>
</dbReference>
<dbReference type="GO" id="GO:0045312">
    <property type="term" value="P:nor-spermidine biosynthetic process"/>
    <property type="evidence" value="ECO:0007669"/>
    <property type="project" value="InterPro"/>
</dbReference>
<sequence>MIDTKQISHTPAFVLEYEALQKNLALIKQLQDQVPVKFLFALKGFAMHSVFPELAASACGATISSLNEALLASPYFSEVHAYAPVYQDREFETIARIAKHITFNSLNEYEKHTKDCPRASKGLRINPLYSAVETELYDPCAIGSRLGVLPQALPTLPEGLSGLHSHNLCESTAHDLEQTLVSIEKHYGHLLPSISWLNLGGGHLVTKKGYDLELFKAVLSSFCMRHPHIQLYLEPGAAFVWETGYLATRILDIVQNQGITTLMLDTSFATHMPDCLEMPYAPQVVGAEIVQEGGYRLGGCSCLAGDWVGSYRFKKQPKVGDTLLLCDMMHYTMVKTTMFNGIALADIGMVRDGLYQIVKTFSFDDYQRRLS</sequence>
<evidence type="ECO:0000256" key="5">
    <source>
        <dbReference type="ARBA" id="ARBA00022898"/>
    </source>
</evidence>
<evidence type="ECO:0000256" key="3">
    <source>
        <dbReference type="ARBA" id="ARBA00013633"/>
    </source>
</evidence>
<dbReference type="InterPro" id="IPR029066">
    <property type="entry name" value="PLP-binding_barrel"/>
</dbReference>
<evidence type="ECO:0000256" key="6">
    <source>
        <dbReference type="ARBA" id="ARBA00023066"/>
    </source>
</evidence>
<evidence type="ECO:0000313" key="13">
    <source>
        <dbReference type="EMBL" id="ADY13322.1"/>
    </source>
</evidence>
<keyword evidence="4" id="KW-0210">Decarboxylase</keyword>
<keyword evidence="7" id="KW-0456">Lyase</keyword>
<dbReference type="AlphaFoldDB" id="F0RW36"/>
<evidence type="ECO:0000259" key="12">
    <source>
        <dbReference type="Pfam" id="PF00278"/>
    </source>
</evidence>
<evidence type="ECO:0000256" key="7">
    <source>
        <dbReference type="ARBA" id="ARBA00023239"/>
    </source>
</evidence>
<evidence type="ECO:0000256" key="11">
    <source>
        <dbReference type="PIRSR" id="PIRSR038941-1"/>
    </source>
</evidence>
<dbReference type="GO" id="GO:0008295">
    <property type="term" value="P:spermidine biosynthetic process"/>
    <property type="evidence" value="ECO:0007669"/>
    <property type="project" value="UniProtKB-KW"/>
</dbReference>
<feature type="domain" description="Orn/DAP/Arg decarboxylase 2 C-terminal" evidence="12">
    <location>
        <begin position="184"/>
        <end position="328"/>
    </location>
</feature>
<dbReference type="GO" id="GO:0009089">
    <property type="term" value="P:lysine biosynthetic process via diaminopimelate"/>
    <property type="evidence" value="ECO:0007669"/>
    <property type="project" value="TreeGrafter"/>
</dbReference>
<dbReference type="KEGG" id="sbu:SpiBuddy_1497"/>
<comment type="cofactor">
    <cofactor evidence="1">
        <name>pyridoxal 5'-phosphate</name>
        <dbReference type="ChEBI" id="CHEBI:597326"/>
    </cofactor>
</comment>